<gene>
    <name evidence="2" type="ORF">Cci01nite_40630</name>
</gene>
<evidence type="ECO:0000313" key="3">
    <source>
        <dbReference type="Proteomes" id="UP000659904"/>
    </source>
</evidence>
<sequence>MSSVDILGPVLGFLGGALAVGLGFLQWRRTERNRRTRELSQRSAGAIEELQSRLRQLQILSRGGAISAEALGEQTRHLNIFLIEKRSVLDAEIETAARDYLAALGDIHREISEAGTATQEDWANTLARPQSETEALRQAVERMEAAETALTGRLHRAWENMPAA</sequence>
<keyword evidence="1" id="KW-0812">Transmembrane</keyword>
<dbReference type="AlphaFoldDB" id="A0A8J3KE75"/>
<evidence type="ECO:0000256" key="1">
    <source>
        <dbReference type="SAM" id="Phobius"/>
    </source>
</evidence>
<dbReference type="Proteomes" id="UP000659904">
    <property type="component" value="Unassembled WGS sequence"/>
</dbReference>
<dbReference type="EMBL" id="BONH01000017">
    <property type="protein sequence ID" value="GIF98969.1"/>
    <property type="molecule type" value="Genomic_DNA"/>
</dbReference>
<feature type="transmembrane region" description="Helical" evidence="1">
    <location>
        <begin position="6"/>
        <end position="27"/>
    </location>
</feature>
<name>A0A8J3KE75_9ACTN</name>
<protein>
    <submittedName>
        <fullName evidence="2">Uncharacterized protein</fullName>
    </submittedName>
</protein>
<keyword evidence="1" id="KW-0472">Membrane</keyword>
<accession>A0A8J3KE75</accession>
<proteinExistence type="predicted"/>
<keyword evidence="1" id="KW-1133">Transmembrane helix</keyword>
<evidence type="ECO:0000313" key="2">
    <source>
        <dbReference type="EMBL" id="GIF98969.1"/>
    </source>
</evidence>
<comment type="caution">
    <text evidence="2">The sequence shown here is derived from an EMBL/GenBank/DDBJ whole genome shotgun (WGS) entry which is preliminary data.</text>
</comment>
<reference evidence="2 3" key="1">
    <citation type="submission" date="2021-01" db="EMBL/GenBank/DDBJ databases">
        <title>Whole genome shotgun sequence of Catellatospora citrea NBRC 14495.</title>
        <authorList>
            <person name="Komaki H."/>
            <person name="Tamura T."/>
        </authorList>
    </citation>
    <scope>NUCLEOTIDE SEQUENCE [LARGE SCALE GENOMIC DNA]</scope>
    <source>
        <strain evidence="2 3">NBRC 14495</strain>
    </source>
</reference>
<keyword evidence="3" id="KW-1185">Reference proteome</keyword>
<organism evidence="2 3">
    <name type="scientific">Catellatospora citrea</name>
    <dbReference type="NCBI Taxonomy" id="53366"/>
    <lineage>
        <taxon>Bacteria</taxon>
        <taxon>Bacillati</taxon>
        <taxon>Actinomycetota</taxon>
        <taxon>Actinomycetes</taxon>
        <taxon>Micromonosporales</taxon>
        <taxon>Micromonosporaceae</taxon>
        <taxon>Catellatospora</taxon>
    </lineage>
</organism>